<dbReference type="InParanoid" id="A0A1E7F9N4"/>
<reference evidence="3 4" key="1">
    <citation type="submission" date="2016-09" db="EMBL/GenBank/DDBJ databases">
        <title>Extensive genetic diversity and differential bi-allelic expression allows diatom success in the polar Southern Ocean.</title>
        <authorList>
            <consortium name="DOE Joint Genome Institute"/>
            <person name="Mock T."/>
            <person name="Otillar R.P."/>
            <person name="Strauss J."/>
            <person name="Dupont C."/>
            <person name="Frickenhaus S."/>
            <person name="Maumus F."/>
            <person name="Mcmullan M."/>
            <person name="Sanges R."/>
            <person name="Schmutz J."/>
            <person name="Toseland A."/>
            <person name="Valas R."/>
            <person name="Veluchamy A."/>
            <person name="Ward B.J."/>
            <person name="Allen A."/>
            <person name="Barry K."/>
            <person name="Falciatore A."/>
            <person name="Ferrante M."/>
            <person name="Fortunato A.E."/>
            <person name="Gloeckner G."/>
            <person name="Gruber A."/>
            <person name="Hipkin R."/>
            <person name="Janech M."/>
            <person name="Kroth P."/>
            <person name="Leese F."/>
            <person name="Lindquist E."/>
            <person name="Lyon B.R."/>
            <person name="Martin J."/>
            <person name="Mayer C."/>
            <person name="Parker M."/>
            <person name="Quesneville H."/>
            <person name="Raymond J."/>
            <person name="Uhlig C."/>
            <person name="Valentin K.U."/>
            <person name="Worden A.Z."/>
            <person name="Armbrust E.V."/>
            <person name="Bowler C."/>
            <person name="Green B."/>
            <person name="Moulton V."/>
            <person name="Van Oosterhout C."/>
            <person name="Grigoriev I."/>
        </authorList>
    </citation>
    <scope>NUCLEOTIDE SEQUENCE [LARGE SCALE GENOMIC DNA]</scope>
    <source>
        <strain evidence="3 4">CCMP1102</strain>
    </source>
</reference>
<keyword evidence="2" id="KW-1133">Transmembrane helix</keyword>
<feature type="region of interest" description="Disordered" evidence="1">
    <location>
        <begin position="112"/>
        <end position="156"/>
    </location>
</feature>
<feature type="transmembrane region" description="Helical" evidence="2">
    <location>
        <begin position="52"/>
        <end position="70"/>
    </location>
</feature>
<keyword evidence="2" id="KW-0472">Membrane</keyword>
<dbReference type="AlphaFoldDB" id="A0A1E7F9N4"/>
<proteinExistence type="predicted"/>
<dbReference type="KEGG" id="fcy:FRACYDRAFT_269704"/>
<keyword evidence="2" id="KW-0812">Transmembrane</keyword>
<sequence>MRPDIAKMVVYHKLARPTEGMPKNWYINDGNDGSSDGGIITSQQQSKKKKKSIVISIATVGALAAISVLIRQGDNINIDVIEDCWDSLQSIPKAIGAAIVSITSTVTKKVISSSSSSSGSGTPTTATATTTEAEVVDTEKEGKDEDEDSTDSSTTSVVAIAATIDDDTSTTAKAAQAHSIKPGTKVAPKYDVDDTWLDKLLTNIERSIKGIFNIKI</sequence>
<dbReference type="OrthoDB" id="10681634at2759"/>
<evidence type="ECO:0000256" key="2">
    <source>
        <dbReference type="SAM" id="Phobius"/>
    </source>
</evidence>
<organism evidence="3 4">
    <name type="scientific">Fragilariopsis cylindrus CCMP1102</name>
    <dbReference type="NCBI Taxonomy" id="635003"/>
    <lineage>
        <taxon>Eukaryota</taxon>
        <taxon>Sar</taxon>
        <taxon>Stramenopiles</taxon>
        <taxon>Ochrophyta</taxon>
        <taxon>Bacillariophyta</taxon>
        <taxon>Bacillariophyceae</taxon>
        <taxon>Bacillariophycidae</taxon>
        <taxon>Bacillariales</taxon>
        <taxon>Bacillariaceae</taxon>
        <taxon>Fragilariopsis</taxon>
    </lineage>
</organism>
<dbReference type="EMBL" id="KV784360">
    <property type="protein sequence ID" value="OEU14882.1"/>
    <property type="molecule type" value="Genomic_DNA"/>
</dbReference>
<name>A0A1E7F9N4_9STRA</name>
<dbReference type="Proteomes" id="UP000095751">
    <property type="component" value="Unassembled WGS sequence"/>
</dbReference>
<keyword evidence="4" id="KW-1185">Reference proteome</keyword>
<feature type="compositionally biased region" description="Low complexity" evidence="1">
    <location>
        <begin position="112"/>
        <end position="131"/>
    </location>
</feature>
<protein>
    <submittedName>
        <fullName evidence="3">Uncharacterized protein</fullName>
    </submittedName>
</protein>
<accession>A0A1E7F9N4</accession>
<evidence type="ECO:0000256" key="1">
    <source>
        <dbReference type="SAM" id="MobiDB-lite"/>
    </source>
</evidence>
<gene>
    <name evidence="3" type="ORF">FRACYDRAFT_269704</name>
</gene>
<evidence type="ECO:0000313" key="4">
    <source>
        <dbReference type="Proteomes" id="UP000095751"/>
    </source>
</evidence>
<evidence type="ECO:0000313" key="3">
    <source>
        <dbReference type="EMBL" id="OEU14882.1"/>
    </source>
</evidence>